<accession>A0A9D1DZS4</accession>
<evidence type="ECO:0000256" key="2">
    <source>
        <dbReference type="ARBA" id="ARBA00022801"/>
    </source>
</evidence>
<dbReference type="PROSITE" id="PS00523">
    <property type="entry name" value="SULFATASE_1"/>
    <property type="match status" value="1"/>
</dbReference>
<reference evidence="4" key="2">
    <citation type="journal article" date="2021" name="PeerJ">
        <title>Extensive microbial diversity within the chicken gut microbiome revealed by metagenomics and culture.</title>
        <authorList>
            <person name="Gilroy R."/>
            <person name="Ravi A."/>
            <person name="Getino M."/>
            <person name="Pursley I."/>
            <person name="Horton D.L."/>
            <person name="Alikhan N.F."/>
            <person name="Baker D."/>
            <person name="Gharbi K."/>
            <person name="Hall N."/>
            <person name="Watson M."/>
            <person name="Adriaenssens E.M."/>
            <person name="Foster-Nyarko E."/>
            <person name="Jarju S."/>
            <person name="Secka A."/>
            <person name="Antonio M."/>
            <person name="Oren A."/>
            <person name="Chaudhuri R.R."/>
            <person name="La Ragione R."/>
            <person name="Hildebrand F."/>
            <person name="Pallen M.J."/>
        </authorList>
    </citation>
    <scope>NUCLEOTIDE SEQUENCE</scope>
    <source>
        <strain evidence="4">ChiHjej13B12-12457</strain>
    </source>
</reference>
<reference evidence="4" key="1">
    <citation type="submission" date="2020-10" db="EMBL/GenBank/DDBJ databases">
        <authorList>
            <person name="Gilroy R."/>
        </authorList>
    </citation>
    <scope>NUCLEOTIDE SEQUENCE</scope>
    <source>
        <strain evidence="4">ChiHjej13B12-12457</strain>
    </source>
</reference>
<dbReference type="Gene3D" id="3.40.720.10">
    <property type="entry name" value="Alkaline Phosphatase, subunit A"/>
    <property type="match status" value="2"/>
</dbReference>
<dbReference type="CDD" id="cd16031">
    <property type="entry name" value="G6S_like"/>
    <property type="match status" value="1"/>
</dbReference>
<evidence type="ECO:0000259" key="3">
    <source>
        <dbReference type="Pfam" id="PF16347"/>
    </source>
</evidence>
<dbReference type="InterPro" id="IPR032506">
    <property type="entry name" value="SGSH_C"/>
</dbReference>
<gene>
    <name evidence="4" type="ORF">IAC94_00580</name>
</gene>
<comment type="similarity">
    <text evidence="1">Belongs to the sulfatase family.</text>
</comment>
<evidence type="ECO:0000313" key="4">
    <source>
        <dbReference type="EMBL" id="HIR62006.1"/>
    </source>
</evidence>
<dbReference type="PANTHER" id="PTHR43108">
    <property type="entry name" value="N-ACETYLGLUCOSAMINE-6-SULFATASE FAMILY MEMBER"/>
    <property type="match status" value="1"/>
</dbReference>
<proteinExistence type="inferred from homology"/>
<dbReference type="InterPro" id="IPR024607">
    <property type="entry name" value="Sulfatase_CS"/>
</dbReference>
<name>A0A9D1DZS4_9BACT</name>
<evidence type="ECO:0000256" key="1">
    <source>
        <dbReference type="ARBA" id="ARBA00008779"/>
    </source>
</evidence>
<feature type="domain" description="N-sulphoglucosamine sulphohydrolase C-terminal" evidence="3">
    <location>
        <begin position="377"/>
        <end position="530"/>
    </location>
</feature>
<organism evidence="4 5">
    <name type="scientific">Candidatus Coprenecus avistercoris</name>
    <dbReference type="NCBI Taxonomy" id="2840730"/>
    <lineage>
        <taxon>Bacteria</taxon>
        <taxon>Pseudomonadati</taxon>
        <taxon>Bacteroidota</taxon>
        <taxon>Bacteroidia</taxon>
        <taxon>Bacteroidales</taxon>
        <taxon>Rikenellaceae</taxon>
        <taxon>Rikenellaceae incertae sedis</taxon>
        <taxon>Candidatus Coprenecus</taxon>
    </lineage>
</organism>
<protein>
    <submittedName>
        <fullName evidence="4">Sulfatase</fullName>
    </submittedName>
</protein>
<dbReference type="Proteomes" id="UP000886744">
    <property type="component" value="Unassembled WGS sequence"/>
</dbReference>
<dbReference type="EMBL" id="DVHI01000013">
    <property type="protein sequence ID" value="HIR62006.1"/>
    <property type="molecule type" value="Genomic_DNA"/>
</dbReference>
<dbReference type="PROSITE" id="PS00149">
    <property type="entry name" value="SULFATASE_2"/>
    <property type="match status" value="1"/>
</dbReference>
<comment type="caution">
    <text evidence="4">The sequence shown here is derived from an EMBL/GenBank/DDBJ whole genome shotgun (WGS) entry which is preliminary data.</text>
</comment>
<keyword evidence="2" id="KW-0378">Hydrolase</keyword>
<dbReference type="InterPro" id="IPR017850">
    <property type="entry name" value="Alkaline_phosphatase_core_sf"/>
</dbReference>
<evidence type="ECO:0000313" key="5">
    <source>
        <dbReference type="Proteomes" id="UP000886744"/>
    </source>
</evidence>
<sequence length="545" mass="62661">MSRNKWTIKAVLAMPVACTVCTGCGQDASEADGQESRKPLNIIYIMSDDHSYQTIGAYGHGLIETPNIDRLADSGMIFTQSFVANSISGPSRACLLTGKHSHKNGFTDNTRTFDGSQQTFPKLLRQAGYETAVIGKWHLTSDPTGFDYWNILIGQGQYYNPTFIDNGERRVIPGYATDITTDLALDWLENKRDPEKPFCLLLHHKAPHRTWMPDLQDLGAFDDAELPLPDNFYDDYGGRPAAAAQEMEIDRHMDLVYDLKMADKEGEIHTGSELEEYGRNMYSSGGDGKNIIAGHMTPEQKAVWDAYYDPIIEQFKADSLTGKALAEWKYRRYMSDYLSVIRSVDRNIGRVLDYLMESGLWDNTLVIYTSDQGFYMGEHGWFDKRFMYEESFRTPLLAHYPGGFHGQVDALVQNIDHAPTFLEMAGVPVPDDIQGESYLSFLRTGKVGKGKHWRKSLYYHFYEYPGEHAARRHYGVRTDRYKLIHFYGHDIDSWELYDLEKDPTEMHNLYGDRSYRRVQKKLHRELLRLQELYDDPVEQELTQKN</sequence>
<dbReference type="GO" id="GO:0016787">
    <property type="term" value="F:hydrolase activity"/>
    <property type="evidence" value="ECO:0007669"/>
    <property type="project" value="UniProtKB-KW"/>
</dbReference>
<dbReference type="AlphaFoldDB" id="A0A9D1DZS4"/>
<dbReference type="Pfam" id="PF16347">
    <property type="entry name" value="SGSH_C"/>
    <property type="match status" value="1"/>
</dbReference>
<dbReference type="SUPFAM" id="SSF53649">
    <property type="entry name" value="Alkaline phosphatase-like"/>
    <property type="match status" value="1"/>
</dbReference>
<dbReference type="PANTHER" id="PTHR43108:SF6">
    <property type="entry name" value="N-SULPHOGLUCOSAMINE SULPHOHYDROLASE"/>
    <property type="match status" value="1"/>
</dbReference>